<evidence type="ECO:0000313" key="4">
    <source>
        <dbReference type="EMBL" id="MEQ3553479.1"/>
    </source>
</evidence>
<dbReference type="Pfam" id="PF10370">
    <property type="entry name" value="Rv2993c-like_N"/>
    <property type="match status" value="1"/>
</dbReference>
<evidence type="ECO:0000313" key="5">
    <source>
        <dbReference type="Proteomes" id="UP001494902"/>
    </source>
</evidence>
<dbReference type="InterPro" id="IPR036663">
    <property type="entry name" value="Fumarylacetoacetase_C_sf"/>
</dbReference>
<reference evidence="4 5" key="1">
    <citation type="submission" date="2024-03" db="EMBL/GenBank/DDBJ databases">
        <title>Draft genome sequence of Pseudonocardia nematodicida JCM 31783.</title>
        <authorList>
            <person name="Butdee W."/>
            <person name="Duangmal K."/>
        </authorList>
    </citation>
    <scope>NUCLEOTIDE SEQUENCE [LARGE SCALE GENOMIC DNA]</scope>
    <source>
        <strain evidence="4 5">JCM 31783</strain>
    </source>
</reference>
<evidence type="ECO:0000259" key="3">
    <source>
        <dbReference type="Pfam" id="PF10370"/>
    </source>
</evidence>
<protein>
    <submittedName>
        <fullName evidence="4">Fumarylacetoacetate hydrolase family protein</fullName>
        <ecNumber evidence="4">3.7.-.-</ecNumber>
    </submittedName>
</protein>
<dbReference type="Pfam" id="PF01557">
    <property type="entry name" value="FAA_hydrolase"/>
    <property type="match status" value="1"/>
</dbReference>
<evidence type="ECO:0000256" key="1">
    <source>
        <dbReference type="ARBA" id="ARBA00022723"/>
    </source>
</evidence>
<gene>
    <name evidence="4" type="ORF">WIS52_23660</name>
</gene>
<proteinExistence type="predicted"/>
<dbReference type="Proteomes" id="UP001494902">
    <property type="component" value="Unassembled WGS sequence"/>
</dbReference>
<dbReference type="EMBL" id="JBEDNQ010000010">
    <property type="protein sequence ID" value="MEQ3553479.1"/>
    <property type="molecule type" value="Genomic_DNA"/>
</dbReference>
<dbReference type="InterPro" id="IPR018833">
    <property type="entry name" value="Rv2993c-like_N"/>
</dbReference>
<dbReference type="PANTHER" id="PTHR11820:SF7">
    <property type="entry name" value="ACYLPYRUVASE FAHD1, MITOCHONDRIAL"/>
    <property type="match status" value="1"/>
</dbReference>
<dbReference type="PANTHER" id="PTHR11820">
    <property type="entry name" value="ACYLPYRUVASE"/>
    <property type="match status" value="1"/>
</dbReference>
<keyword evidence="4" id="KW-0378">Hydrolase</keyword>
<keyword evidence="1" id="KW-0479">Metal-binding</keyword>
<dbReference type="Gene3D" id="3.90.850.10">
    <property type="entry name" value="Fumarylacetoacetase-like, C-terminal domain"/>
    <property type="match status" value="1"/>
</dbReference>
<dbReference type="Gene3D" id="2.30.30.370">
    <property type="entry name" value="FAH"/>
    <property type="match status" value="1"/>
</dbReference>
<keyword evidence="5" id="KW-1185">Reference proteome</keyword>
<accession>A0ABV1KGK6</accession>
<feature type="domain" description="Fumarylacetoacetase-like C-terminal" evidence="2">
    <location>
        <begin position="57"/>
        <end position="252"/>
    </location>
</feature>
<dbReference type="RefSeq" id="WP_349300546.1">
    <property type="nucleotide sequence ID" value="NZ_JBEDNQ010000010.1"/>
</dbReference>
<dbReference type="EC" id="3.7.-.-" evidence="4"/>
<evidence type="ECO:0000259" key="2">
    <source>
        <dbReference type="Pfam" id="PF01557"/>
    </source>
</evidence>
<comment type="caution">
    <text evidence="4">The sequence shown here is derived from an EMBL/GenBank/DDBJ whole genome shotgun (WGS) entry which is preliminary data.</text>
</comment>
<sequence length="262" mass="27655">MRLVRFGVDDSPARFGVLDGSDKIRVLAEPFDTASATGEVLDLADVRLRAPVLPTTKIIGVGRNYAAHAAELGNELPDRPLLFLKPASAIQDPGAPIVLPAFSADTQHEAELAVVIGRRGKDVTTARATEMILGYTVANDVTARDIQRRDVQFTRGKGFDTSCPLGPWIETDLPPGDLRVRALVDGEQRQDGHTGQMIFGVPELIADISAAFTLLPGDVILTGTPAGVGPLAAGQTVTVEVEGIGVLTNPVVDDPARPKPSS</sequence>
<dbReference type="InterPro" id="IPR011234">
    <property type="entry name" value="Fumarylacetoacetase-like_C"/>
</dbReference>
<organism evidence="4 5">
    <name type="scientific">Pseudonocardia nematodicida</name>
    <dbReference type="NCBI Taxonomy" id="1206997"/>
    <lineage>
        <taxon>Bacteria</taxon>
        <taxon>Bacillati</taxon>
        <taxon>Actinomycetota</taxon>
        <taxon>Actinomycetes</taxon>
        <taxon>Pseudonocardiales</taxon>
        <taxon>Pseudonocardiaceae</taxon>
        <taxon>Pseudonocardia</taxon>
    </lineage>
</organism>
<name>A0ABV1KGK6_9PSEU</name>
<dbReference type="SUPFAM" id="SSF56529">
    <property type="entry name" value="FAH"/>
    <property type="match status" value="1"/>
</dbReference>
<dbReference type="GO" id="GO:0016787">
    <property type="term" value="F:hydrolase activity"/>
    <property type="evidence" value="ECO:0007669"/>
    <property type="project" value="UniProtKB-KW"/>
</dbReference>
<feature type="domain" description="Rv2993c-like N-terminal" evidence="3">
    <location>
        <begin position="1"/>
        <end position="51"/>
    </location>
</feature>